<dbReference type="GO" id="GO:0005576">
    <property type="term" value="C:extracellular region"/>
    <property type="evidence" value="ECO:0007669"/>
    <property type="project" value="UniProtKB-SubCell"/>
</dbReference>
<dbReference type="EMBL" id="CAXIEN010000085">
    <property type="protein sequence ID" value="CAL1275571.1"/>
    <property type="molecule type" value="Genomic_DNA"/>
</dbReference>
<dbReference type="Proteomes" id="UP001497382">
    <property type="component" value="Unassembled WGS sequence"/>
</dbReference>
<sequence length="170" mass="19242">MAALAYLMYAILTLAANNKAPTDPSLNAWEISSEAVVTDSSSWDIGYESVVTESSFYPDVEPDVRYTLNPDEQDQENWEIHYEAVVTDSSFYPDVEPDVRYTLNPDEQDQETEPSVDPDVGYSLPPQVLNQNVIYYGCKSDAQCNSDCKKRHYNFGKCTGVNNIMCRCYM</sequence>
<dbReference type="GO" id="GO:0006952">
    <property type="term" value="P:defense response"/>
    <property type="evidence" value="ECO:0007669"/>
    <property type="project" value="InterPro"/>
</dbReference>
<keyword evidence="2" id="KW-0964">Secreted</keyword>
<feature type="chain" id="PRO_5043628978" description="Defensin" evidence="3">
    <location>
        <begin position="16"/>
        <end position="170"/>
    </location>
</feature>
<comment type="subcellular location">
    <subcellularLocation>
        <location evidence="1">Secreted</location>
    </subcellularLocation>
</comment>
<name>A0AAV1ZUP1_9ARAC</name>
<accession>A0AAV1ZUP1</accession>
<comment type="caution">
    <text evidence="4">The sequence shown here is derived from an EMBL/GenBank/DDBJ whole genome shotgun (WGS) entry which is preliminary data.</text>
</comment>
<gene>
    <name evidence="4" type="ORF">LARSCL_LOCUS8147</name>
</gene>
<evidence type="ECO:0000256" key="1">
    <source>
        <dbReference type="ARBA" id="ARBA00004613"/>
    </source>
</evidence>
<evidence type="ECO:0000256" key="2">
    <source>
        <dbReference type="ARBA" id="ARBA00022525"/>
    </source>
</evidence>
<keyword evidence="5" id="KW-1185">Reference proteome</keyword>
<dbReference type="AlphaFoldDB" id="A0AAV1ZUP1"/>
<evidence type="ECO:0000256" key="3">
    <source>
        <dbReference type="SAM" id="SignalP"/>
    </source>
</evidence>
<organism evidence="4 5">
    <name type="scientific">Larinioides sclopetarius</name>
    <dbReference type="NCBI Taxonomy" id="280406"/>
    <lineage>
        <taxon>Eukaryota</taxon>
        <taxon>Metazoa</taxon>
        <taxon>Ecdysozoa</taxon>
        <taxon>Arthropoda</taxon>
        <taxon>Chelicerata</taxon>
        <taxon>Arachnida</taxon>
        <taxon>Araneae</taxon>
        <taxon>Araneomorphae</taxon>
        <taxon>Entelegynae</taxon>
        <taxon>Araneoidea</taxon>
        <taxon>Araneidae</taxon>
        <taxon>Larinioides</taxon>
    </lineage>
</organism>
<dbReference type="CDD" id="cd00107">
    <property type="entry name" value="Knot1"/>
    <property type="match status" value="1"/>
</dbReference>
<reference evidence="4 5" key="1">
    <citation type="submission" date="2024-04" db="EMBL/GenBank/DDBJ databases">
        <authorList>
            <person name="Rising A."/>
            <person name="Reimegard J."/>
            <person name="Sonavane S."/>
            <person name="Akerstrom W."/>
            <person name="Nylinder S."/>
            <person name="Hedman E."/>
            <person name="Kallberg Y."/>
        </authorList>
    </citation>
    <scope>NUCLEOTIDE SEQUENCE [LARGE SCALE GENOMIC DNA]</scope>
</reference>
<feature type="signal peptide" evidence="3">
    <location>
        <begin position="1"/>
        <end position="15"/>
    </location>
</feature>
<keyword evidence="3" id="KW-0732">Signal</keyword>
<dbReference type="InterPro" id="IPR003614">
    <property type="entry name" value="Knottins"/>
</dbReference>
<proteinExistence type="predicted"/>
<protein>
    <recommendedName>
        <fullName evidence="6">Defensin</fullName>
    </recommendedName>
</protein>
<evidence type="ECO:0008006" key="6">
    <source>
        <dbReference type="Google" id="ProtNLM"/>
    </source>
</evidence>
<evidence type="ECO:0000313" key="5">
    <source>
        <dbReference type="Proteomes" id="UP001497382"/>
    </source>
</evidence>
<evidence type="ECO:0000313" key="4">
    <source>
        <dbReference type="EMBL" id="CAL1275571.1"/>
    </source>
</evidence>